<dbReference type="RefSeq" id="WP_166210742.1">
    <property type="nucleotide sequence ID" value="NZ_CP088285.1"/>
</dbReference>
<accession>A0A973VUX5</accession>
<feature type="signal peptide" evidence="2">
    <location>
        <begin position="1"/>
        <end position="24"/>
    </location>
</feature>
<keyword evidence="5" id="KW-1185">Reference proteome</keyword>
<protein>
    <submittedName>
        <fullName evidence="3">Phosphate starvation-inducible protein PsiF</fullName>
    </submittedName>
    <submittedName>
        <fullName evidence="4">PsiF family protein</fullName>
    </submittedName>
</protein>
<reference evidence="4" key="2">
    <citation type="journal article" date="2021" name="Int. J. Syst. Evol. Microbiol.">
        <title>Bradyrhizobium septentrionale sp. nov. (sv. septentrionale) and Bradyrhizobium quebecense sp. nov. (sv. septentrionale) associated with legumes native to Canada possess rearranged symbiosis genes and numerous insertion sequences.</title>
        <authorList>
            <person name="Bromfield E.S.P."/>
            <person name="Cloutier S."/>
        </authorList>
    </citation>
    <scope>NUCLEOTIDE SEQUENCE</scope>
    <source>
        <strain evidence="4">5S5</strain>
    </source>
</reference>
<name>A0A973VUX5_9BRAD</name>
<organism evidence="3">
    <name type="scientific">Bradyrhizobium septentrionale</name>
    <dbReference type="NCBI Taxonomy" id="1404411"/>
    <lineage>
        <taxon>Bacteria</taxon>
        <taxon>Pseudomonadati</taxon>
        <taxon>Pseudomonadota</taxon>
        <taxon>Alphaproteobacteria</taxon>
        <taxon>Hyphomicrobiales</taxon>
        <taxon>Nitrobacteraceae</taxon>
        <taxon>Bradyrhizobium</taxon>
    </lineage>
</organism>
<sequence length="96" mass="9644">MTKISTFATATALASLLLMGGAFAQTAAPAAKDAAPAAQAKAPKEAKPRSAASLDCSKQADEKGLKGKERKKFRKACIKEAGDKSAAPAAAPAATK</sequence>
<dbReference type="InterPro" id="IPR011690">
    <property type="entry name" value="P_starv_induced_PsiF"/>
</dbReference>
<evidence type="ECO:0000256" key="2">
    <source>
        <dbReference type="SAM" id="SignalP"/>
    </source>
</evidence>
<dbReference type="Pfam" id="PF07769">
    <property type="entry name" value="PsiF_repeat"/>
    <property type="match status" value="1"/>
</dbReference>
<feature type="region of interest" description="Disordered" evidence="1">
    <location>
        <begin position="29"/>
        <end position="70"/>
    </location>
</feature>
<dbReference type="EMBL" id="JAAOLE020000001">
    <property type="protein sequence ID" value="NVI42332.1"/>
    <property type="molecule type" value="Genomic_DNA"/>
</dbReference>
<proteinExistence type="predicted"/>
<feature type="chain" id="PRO_5038069364" evidence="2">
    <location>
        <begin position="25"/>
        <end position="96"/>
    </location>
</feature>
<reference evidence="3" key="1">
    <citation type="submission" date="2020-06" db="EMBL/GenBank/DDBJ databases">
        <title>Whole Genome Sequence of Bradyrhizobium sp. Strain 1S1.</title>
        <authorList>
            <person name="Bromfield E.S.P."/>
            <person name="Cloutier S."/>
        </authorList>
    </citation>
    <scope>NUCLEOTIDE SEQUENCE [LARGE SCALE GENOMIC DNA]</scope>
    <source>
        <strain evidence="3">1S1</strain>
    </source>
</reference>
<feature type="compositionally biased region" description="Basic and acidic residues" evidence="1">
    <location>
        <begin position="58"/>
        <end position="67"/>
    </location>
</feature>
<dbReference type="Proteomes" id="UP001432046">
    <property type="component" value="Chromosome"/>
</dbReference>
<dbReference type="AlphaFoldDB" id="A0A973VUX5"/>
<reference evidence="4" key="3">
    <citation type="submission" date="2024-03" db="EMBL/GenBank/DDBJ databases">
        <authorList>
            <person name="Bromfield E.S.P."/>
            <person name="Cloutier S."/>
        </authorList>
    </citation>
    <scope>NUCLEOTIDE SEQUENCE</scope>
    <source>
        <strain evidence="4">5S5</strain>
    </source>
</reference>
<evidence type="ECO:0000256" key="1">
    <source>
        <dbReference type="SAM" id="MobiDB-lite"/>
    </source>
</evidence>
<evidence type="ECO:0000313" key="3">
    <source>
        <dbReference type="EMBL" id="NVI42332.1"/>
    </source>
</evidence>
<dbReference type="EMBL" id="CP147711">
    <property type="protein sequence ID" value="WXC81260.1"/>
    <property type="molecule type" value="Genomic_DNA"/>
</dbReference>
<keyword evidence="2" id="KW-0732">Signal</keyword>
<feature type="compositionally biased region" description="Low complexity" evidence="1">
    <location>
        <begin position="29"/>
        <end position="41"/>
    </location>
</feature>
<gene>
    <name evidence="3" type="ORF">HAP48_004310</name>
    <name evidence="4" type="ORF">WDK88_06450</name>
</gene>
<evidence type="ECO:0000313" key="5">
    <source>
        <dbReference type="Proteomes" id="UP001432046"/>
    </source>
</evidence>
<evidence type="ECO:0000313" key="4">
    <source>
        <dbReference type="EMBL" id="WXC81260.1"/>
    </source>
</evidence>